<dbReference type="EMBL" id="JAUJWV010000001">
    <property type="protein sequence ID" value="MDN7240157.1"/>
    <property type="molecule type" value="Genomic_DNA"/>
</dbReference>
<dbReference type="RefSeq" id="WP_301722250.1">
    <property type="nucleotide sequence ID" value="NZ_JAUJWV010000001.1"/>
</dbReference>
<organism evidence="1 2">
    <name type="scientific">Planococcus shixiaomingii</name>
    <dbReference type="NCBI Taxonomy" id="3058393"/>
    <lineage>
        <taxon>Bacteria</taxon>
        <taxon>Bacillati</taxon>
        <taxon>Bacillota</taxon>
        <taxon>Bacilli</taxon>
        <taxon>Bacillales</taxon>
        <taxon>Caryophanaceae</taxon>
        <taxon>Planococcus</taxon>
    </lineage>
</organism>
<proteinExistence type="predicted"/>
<reference evidence="1 2" key="1">
    <citation type="submission" date="2023-06" db="EMBL/GenBank/DDBJ databases">
        <title>Novel species in genus Planococcus.</title>
        <authorList>
            <person name="Ning S."/>
        </authorList>
    </citation>
    <scope>NUCLEOTIDE SEQUENCE [LARGE SCALE GENOMIC DNA]</scope>
    <source>
        <strain evidence="1 2">N028</strain>
    </source>
</reference>
<evidence type="ECO:0000313" key="1">
    <source>
        <dbReference type="EMBL" id="MDN7240157.1"/>
    </source>
</evidence>
<name>A0ABT8MXF4_9BACL</name>
<keyword evidence="2" id="KW-1185">Reference proteome</keyword>
<evidence type="ECO:0000313" key="2">
    <source>
        <dbReference type="Proteomes" id="UP001172055"/>
    </source>
</evidence>
<gene>
    <name evidence="1" type="ORF">QWY14_00075</name>
</gene>
<comment type="caution">
    <text evidence="1">The sequence shown here is derived from an EMBL/GenBank/DDBJ whole genome shotgun (WGS) entry which is preliminary data.</text>
</comment>
<dbReference type="Proteomes" id="UP001172055">
    <property type="component" value="Unassembled WGS sequence"/>
</dbReference>
<accession>A0ABT8MXF4</accession>
<sequence>MHLLHGVFLFAVNEGQFPERKGIVLSCWPASINWTIKVHKTFLYKQATAANIVLNFIEKSMIEDRD</sequence>
<protein>
    <submittedName>
        <fullName evidence="1">Uncharacterized protein</fullName>
    </submittedName>
</protein>